<dbReference type="Pfam" id="PF00656">
    <property type="entry name" value="Peptidase_C14"/>
    <property type="match status" value="1"/>
</dbReference>
<dbReference type="InterPro" id="IPR011600">
    <property type="entry name" value="Pept_C14_caspase"/>
</dbReference>
<dbReference type="GO" id="GO:0006508">
    <property type="term" value="P:proteolysis"/>
    <property type="evidence" value="ECO:0007669"/>
    <property type="project" value="InterPro"/>
</dbReference>
<dbReference type="OrthoDB" id="3223806at2759"/>
<feature type="domain" description="Peptidase C14 caspase" evidence="2">
    <location>
        <begin position="60"/>
        <end position="385"/>
    </location>
</feature>
<sequence length="440" mass="50319">MSTAPSYYVPLEDPDLQQTLSPSSDTVPLVSQTARTAKVFRKLRLYLRTLARFRHRDKEKIAFLIGIGYLRGDGRYELTGSHKDIHLLEDLLRNDFNYTKFIILSDRQGTPTELLPTHDNIMRELKNCMTDNSNADFFFAYSGHSFHRDDFAGVEEDGQEECTDFPLSTERRSWKNYLNHGWTITDINHERIITDKTLREHLVNCLPKHSRLTALFDTCHSGTLLSRPHLGKFIYETFLKVILQTLSINVAITLVDGGALFRMDFEKQKNRVKQRVKTSRLLLIAAKKNHSRSKDIASRSPKKPKEAKMTKCNGFCRRVRGRRCQVISISACDDSQQSVEGPDGGTMTTAIVALLKENRTPTYAQIMEAARSAIYEAQKSQKAKMDDFINKTKCHELSCSLRGHSRCLAPHQRKREMCKVISDPKLSSLVPLHTDEILKL</sequence>
<comment type="caution">
    <text evidence="3">The sequence shown here is derived from an EMBL/GenBank/DDBJ whole genome shotgun (WGS) entry which is preliminary data.</text>
</comment>
<protein>
    <recommendedName>
        <fullName evidence="2">Peptidase C14 caspase domain-containing protein</fullName>
    </recommendedName>
</protein>
<dbReference type="EMBL" id="JAFIQS010000006">
    <property type="protein sequence ID" value="KAG5168215.1"/>
    <property type="molecule type" value="Genomic_DNA"/>
</dbReference>
<comment type="similarity">
    <text evidence="1">Belongs to the peptidase C14B family.</text>
</comment>
<evidence type="ECO:0000256" key="1">
    <source>
        <dbReference type="ARBA" id="ARBA00009005"/>
    </source>
</evidence>
<accession>A0A8H8CKB7</accession>
<dbReference type="GO" id="GO:0004197">
    <property type="term" value="F:cysteine-type endopeptidase activity"/>
    <property type="evidence" value="ECO:0007669"/>
    <property type="project" value="InterPro"/>
</dbReference>
<gene>
    <name evidence="3" type="ORF">JR316_006810</name>
</gene>
<dbReference type="Gene3D" id="3.40.50.12660">
    <property type="match status" value="2"/>
</dbReference>
<evidence type="ECO:0000313" key="3">
    <source>
        <dbReference type="EMBL" id="KAG5168215.1"/>
    </source>
</evidence>
<dbReference type="AlphaFoldDB" id="A0A8H8CKB7"/>
<evidence type="ECO:0000259" key="2">
    <source>
        <dbReference type="Pfam" id="PF00656"/>
    </source>
</evidence>
<organism evidence="3">
    <name type="scientific">Psilocybe cubensis</name>
    <name type="common">Psychedelic mushroom</name>
    <name type="synonym">Stropharia cubensis</name>
    <dbReference type="NCBI Taxonomy" id="181762"/>
    <lineage>
        <taxon>Eukaryota</taxon>
        <taxon>Fungi</taxon>
        <taxon>Dikarya</taxon>
        <taxon>Basidiomycota</taxon>
        <taxon>Agaricomycotina</taxon>
        <taxon>Agaricomycetes</taxon>
        <taxon>Agaricomycetidae</taxon>
        <taxon>Agaricales</taxon>
        <taxon>Agaricineae</taxon>
        <taxon>Strophariaceae</taxon>
        <taxon>Psilocybe</taxon>
    </lineage>
</organism>
<dbReference type="InterPro" id="IPR050452">
    <property type="entry name" value="Metacaspase"/>
</dbReference>
<reference evidence="3" key="1">
    <citation type="submission" date="2021-02" db="EMBL/GenBank/DDBJ databases">
        <title>Psilocybe cubensis genome.</title>
        <authorList>
            <person name="Mckernan K.J."/>
            <person name="Crawford S."/>
            <person name="Trippe A."/>
            <person name="Kane L.T."/>
            <person name="Mclaughlin S."/>
        </authorList>
    </citation>
    <scope>NUCLEOTIDE SEQUENCE [LARGE SCALE GENOMIC DNA]</scope>
    <source>
        <strain evidence="3">MGC-MH-2018</strain>
    </source>
</reference>
<dbReference type="PANTHER" id="PTHR48104">
    <property type="entry name" value="METACASPASE-4"/>
    <property type="match status" value="1"/>
</dbReference>
<name>A0A8H8CKB7_PSICU</name>
<dbReference type="PANTHER" id="PTHR48104:SF30">
    <property type="entry name" value="METACASPASE-1"/>
    <property type="match status" value="1"/>
</dbReference>
<proteinExistence type="inferred from homology"/>
<dbReference type="GO" id="GO:0005737">
    <property type="term" value="C:cytoplasm"/>
    <property type="evidence" value="ECO:0007669"/>
    <property type="project" value="TreeGrafter"/>
</dbReference>